<gene>
    <name evidence="2" type="ORF">Raf01_76640</name>
</gene>
<comment type="caution">
    <text evidence="2">The sequence shown here is derived from an EMBL/GenBank/DDBJ whole genome shotgun (WGS) entry which is preliminary data.</text>
</comment>
<keyword evidence="3" id="KW-1185">Reference proteome</keyword>
<feature type="signal peptide" evidence="1">
    <location>
        <begin position="1"/>
        <end position="24"/>
    </location>
</feature>
<dbReference type="AlphaFoldDB" id="A0A8J3R0D8"/>
<dbReference type="EMBL" id="BONZ01000081">
    <property type="protein sequence ID" value="GIH19492.1"/>
    <property type="molecule type" value="Genomic_DNA"/>
</dbReference>
<feature type="chain" id="PRO_5038393398" description="Secreted protein" evidence="1">
    <location>
        <begin position="25"/>
        <end position="151"/>
    </location>
</feature>
<accession>A0A8J3R0D8</accession>
<name>A0A8J3R0D8_9ACTN</name>
<dbReference type="Proteomes" id="UP000642748">
    <property type="component" value="Unassembled WGS sequence"/>
</dbReference>
<evidence type="ECO:0000313" key="3">
    <source>
        <dbReference type="Proteomes" id="UP000642748"/>
    </source>
</evidence>
<sequence length="151" mass="15722">MIVRSLRRAAAALGVAIAATAVFAAVAPSSASADALRPLNVSLWCFQGGLPYGYSVNTGSGWYTPAASGDATVVNGTKTFHLLIPTTAGSLAVNTYCDGFQGATWEGYSYGITPGTSTVNASGYCNTYPYSVGYGITYWFTYCPLSSITYS</sequence>
<reference evidence="2" key="1">
    <citation type="submission" date="2021-01" db="EMBL/GenBank/DDBJ databases">
        <title>Whole genome shotgun sequence of Rugosimonospora africana NBRC 104875.</title>
        <authorList>
            <person name="Komaki H."/>
            <person name="Tamura T."/>
        </authorList>
    </citation>
    <scope>NUCLEOTIDE SEQUENCE</scope>
    <source>
        <strain evidence="2">NBRC 104875</strain>
    </source>
</reference>
<protein>
    <recommendedName>
        <fullName evidence="4">Secreted protein</fullName>
    </recommendedName>
</protein>
<dbReference type="RefSeq" id="WP_203922947.1">
    <property type="nucleotide sequence ID" value="NZ_BONZ01000081.1"/>
</dbReference>
<organism evidence="2 3">
    <name type="scientific">Rugosimonospora africana</name>
    <dbReference type="NCBI Taxonomy" id="556532"/>
    <lineage>
        <taxon>Bacteria</taxon>
        <taxon>Bacillati</taxon>
        <taxon>Actinomycetota</taxon>
        <taxon>Actinomycetes</taxon>
        <taxon>Micromonosporales</taxon>
        <taxon>Micromonosporaceae</taxon>
        <taxon>Rugosimonospora</taxon>
    </lineage>
</organism>
<evidence type="ECO:0008006" key="4">
    <source>
        <dbReference type="Google" id="ProtNLM"/>
    </source>
</evidence>
<evidence type="ECO:0000256" key="1">
    <source>
        <dbReference type="SAM" id="SignalP"/>
    </source>
</evidence>
<keyword evidence="1" id="KW-0732">Signal</keyword>
<evidence type="ECO:0000313" key="2">
    <source>
        <dbReference type="EMBL" id="GIH19492.1"/>
    </source>
</evidence>
<proteinExistence type="predicted"/>